<gene>
    <name evidence="1" type="ORF">DmAi_18770</name>
</gene>
<evidence type="ECO:0000313" key="2">
    <source>
        <dbReference type="Proteomes" id="UP000548726"/>
    </source>
</evidence>
<comment type="caution">
    <text evidence="1">The sequence shown here is derived from an EMBL/GenBank/DDBJ whole genome shotgun (WGS) entry which is preliminary data.</text>
</comment>
<reference evidence="1 2" key="1">
    <citation type="journal article" date="2020" name="Cell Rep.">
        <title>Local necrotic cells trigger systemic immune activation via gut microbiome dysbiosis in Drosophila.</title>
        <authorList>
            <person name="Kosakamoto H."/>
            <person name="Yamauchi T."/>
            <person name="Akuzawa-Tokita Y."/>
            <person name="Nishimura K."/>
            <person name="Soga T."/>
            <person name="Murakami T."/>
            <person name="Mori H."/>
            <person name="Yamamoto K."/>
            <person name="Miyazaki R."/>
            <person name="Koto A."/>
            <person name="Miura M."/>
            <person name="Obata F."/>
        </authorList>
    </citation>
    <scope>NUCLEOTIDE SEQUENCE [LARGE SCALE GENOMIC DNA]</scope>
    <source>
        <strain evidence="1 2">Ai</strain>
    </source>
</reference>
<accession>A0A6V8I856</accession>
<name>A0A6V8I856_9PROT</name>
<dbReference type="AlphaFoldDB" id="A0A6V8I856"/>
<protein>
    <submittedName>
        <fullName evidence="1">Uncharacterized protein</fullName>
    </submittedName>
</protein>
<organism evidence="1 2">
    <name type="scientific">Acetobacter persici</name>
    <dbReference type="NCBI Taxonomy" id="1076596"/>
    <lineage>
        <taxon>Bacteria</taxon>
        <taxon>Pseudomonadati</taxon>
        <taxon>Pseudomonadota</taxon>
        <taxon>Alphaproteobacteria</taxon>
        <taxon>Acetobacterales</taxon>
        <taxon>Acetobacteraceae</taxon>
        <taxon>Acetobacter</taxon>
    </lineage>
</organism>
<keyword evidence="2" id="KW-1185">Reference proteome</keyword>
<dbReference type="EMBL" id="BLJP01000007">
    <property type="protein sequence ID" value="GFE93818.1"/>
    <property type="molecule type" value="Genomic_DNA"/>
</dbReference>
<sequence length="93" mass="10949">MEKKTRFPSPTLKASVPWNAGKKEKHVWAIRFWLGSEQRIRDKASLILLYRVTSVLWRKRICVSQLSISPFCMAVRIAWAVVDAPSRLRIRRR</sequence>
<evidence type="ECO:0000313" key="1">
    <source>
        <dbReference type="EMBL" id="GFE93818.1"/>
    </source>
</evidence>
<dbReference type="Proteomes" id="UP000548726">
    <property type="component" value="Unassembled WGS sequence"/>
</dbReference>
<proteinExistence type="predicted"/>